<dbReference type="EMBL" id="CP042582">
    <property type="protein sequence ID" value="QEX24124.1"/>
    <property type="molecule type" value="Genomic_DNA"/>
</dbReference>
<dbReference type="InterPro" id="IPR018357">
    <property type="entry name" value="Hexapep_transf_CS"/>
</dbReference>
<keyword evidence="3" id="KW-0012">Acyltransferase</keyword>
<evidence type="ECO:0000256" key="2">
    <source>
        <dbReference type="ARBA" id="ARBA00022737"/>
    </source>
</evidence>
<sequence length="209" mass="21508">MGAGGQPLLDLAAYVADLAVTFPEAGSHDTPWAIIGDLDRILRARLARIGAGYEVQGEIAIHHTAVVEPHAVLKPPCIVGPGCLVAAQAYLRGGVLLGEGAVVGPSVEVKTSLLLEDARIAHLSFVGDSILGSGVNIEAGAMIANHRNERADKAIHVRIAGARHPTGVEKFGALVGDRSRIGANAVLAPGTILAPDSIVPRLALVDQDA</sequence>
<accession>A0A5J6N3Z0</accession>
<keyword evidence="2" id="KW-0677">Repeat</keyword>
<keyword evidence="5" id="KW-1185">Reference proteome</keyword>
<dbReference type="PROSITE" id="PS00101">
    <property type="entry name" value="HEXAPEP_TRANSFERASES"/>
    <property type="match status" value="1"/>
</dbReference>
<dbReference type="RefSeq" id="WP_151119429.1">
    <property type="nucleotide sequence ID" value="NZ_CP042582.1"/>
</dbReference>
<dbReference type="PANTHER" id="PTHR43584:SF8">
    <property type="entry name" value="N-ACETYLMURAMATE ALPHA-1-PHOSPHATE URIDYLYLTRANSFERASE"/>
    <property type="match status" value="1"/>
</dbReference>
<dbReference type="AlphaFoldDB" id="A0A5J6N3Z0"/>
<name>A0A5J6N3Z0_9PROT</name>
<evidence type="ECO:0008006" key="6">
    <source>
        <dbReference type="Google" id="ProtNLM"/>
    </source>
</evidence>
<proteinExistence type="predicted"/>
<dbReference type="GO" id="GO:0016746">
    <property type="term" value="F:acyltransferase activity"/>
    <property type="evidence" value="ECO:0007669"/>
    <property type="project" value="UniProtKB-KW"/>
</dbReference>
<evidence type="ECO:0000313" key="4">
    <source>
        <dbReference type="EMBL" id="QEX24124.1"/>
    </source>
</evidence>
<organism evidence="4 5">
    <name type="scientific">Hypericibacter adhaerens</name>
    <dbReference type="NCBI Taxonomy" id="2602016"/>
    <lineage>
        <taxon>Bacteria</taxon>
        <taxon>Pseudomonadati</taxon>
        <taxon>Pseudomonadota</taxon>
        <taxon>Alphaproteobacteria</taxon>
        <taxon>Rhodospirillales</taxon>
        <taxon>Dongiaceae</taxon>
        <taxon>Hypericibacter</taxon>
    </lineage>
</organism>
<dbReference type="OrthoDB" id="9803036at2"/>
<reference evidence="4 5" key="1">
    <citation type="submission" date="2019-08" db="EMBL/GenBank/DDBJ databases">
        <title>Hyperibacter terrae gen. nov., sp. nov. and Hyperibacter viscosus sp. nov., two new members in the family Rhodospirillaceae isolated from the rhizosphere of Hypericum perforatum.</title>
        <authorList>
            <person name="Noviana Z."/>
        </authorList>
    </citation>
    <scope>NUCLEOTIDE SEQUENCE [LARGE SCALE GENOMIC DNA]</scope>
    <source>
        <strain evidence="4 5">R5959</strain>
    </source>
</reference>
<evidence type="ECO:0000256" key="3">
    <source>
        <dbReference type="ARBA" id="ARBA00023315"/>
    </source>
</evidence>
<dbReference type="KEGG" id="hadh:FRZ61_40650"/>
<dbReference type="SUPFAM" id="SSF51161">
    <property type="entry name" value="Trimeric LpxA-like enzymes"/>
    <property type="match status" value="1"/>
</dbReference>
<keyword evidence="1" id="KW-0808">Transferase</keyword>
<dbReference type="GO" id="GO:0016779">
    <property type="term" value="F:nucleotidyltransferase activity"/>
    <property type="evidence" value="ECO:0007669"/>
    <property type="project" value="UniProtKB-ARBA"/>
</dbReference>
<evidence type="ECO:0000256" key="1">
    <source>
        <dbReference type="ARBA" id="ARBA00022679"/>
    </source>
</evidence>
<gene>
    <name evidence="4" type="ORF">FRZ61_40650</name>
</gene>
<protein>
    <recommendedName>
        <fullName evidence="6">Glucose-1-phosphate thymidylyltransferase</fullName>
    </recommendedName>
</protein>
<evidence type="ECO:0000313" key="5">
    <source>
        <dbReference type="Proteomes" id="UP000325797"/>
    </source>
</evidence>
<dbReference type="PANTHER" id="PTHR43584">
    <property type="entry name" value="NUCLEOTIDYL TRANSFERASE"/>
    <property type="match status" value="1"/>
</dbReference>
<dbReference type="Proteomes" id="UP000325797">
    <property type="component" value="Chromosome"/>
</dbReference>
<dbReference type="InterPro" id="IPR011004">
    <property type="entry name" value="Trimer_LpxA-like_sf"/>
</dbReference>
<dbReference type="Gene3D" id="2.160.10.10">
    <property type="entry name" value="Hexapeptide repeat proteins"/>
    <property type="match status" value="1"/>
</dbReference>
<dbReference type="InterPro" id="IPR050065">
    <property type="entry name" value="GlmU-like"/>
</dbReference>